<organism evidence="2 3">
    <name type="scientific">Saccharomonospora viridis</name>
    <dbReference type="NCBI Taxonomy" id="1852"/>
    <lineage>
        <taxon>Bacteria</taxon>
        <taxon>Bacillati</taxon>
        <taxon>Actinomycetota</taxon>
        <taxon>Actinomycetes</taxon>
        <taxon>Pseudonocardiales</taxon>
        <taxon>Pseudonocardiaceae</taxon>
        <taxon>Saccharomonospora</taxon>
    </lineage>
</organism>
<evidence type="ECO:0000256" key="1">
    <source>
        <dbReference type="SAM" id="Phobius"/>
    </source>
</evidence>
<sequence length="122" mass="13076">MVGLWYLALGVAGFVVSSQGMGADTSRGFWVFGTSTMLNLGYLLMGVVALTATRSNRTLHAFGWLSFLAFLGFFVYGIFAATVSSLGNVANVRIANVVMYGVTAAVGLFLMLMPYSEDRRAP</sequence>
<keyword evidence="1" id="KW-0472">Membrane</keyword>
<keyword evidence="1" id="KW-1133">Transmembrane helix</keyword>
<dbReference type="Proteomes" id="UP000030848">
    <property type="component" value="Unassembled WGS sequence"/>
</dbReference>
<evidence type="ECO:0008006" key="4">
    <source>
        <dbReference type="Google" id="ProtNLM"/>
    </source>
</evidence>
<reference evidence="2 3" key="1">
    <citation type="submission" date="2014-10" db="EMBL/GenBank/DDBJ databases">
        <title>Genome sequence of Micropolyspora internatus JCM3315.</title>
        <authorList>
            <person name="Shin S.-K."/>
            <person name="Yi H."/>
        </authorList>
    </citation>
    <scope>NUCLEOTIDE SEQUENCE [LARGE SCALE GENOMIC DNA]</scope>
    <source>
        <strain evidence="2 3">JCM 3315</strain>
    </source>
</reference>
<evidence type="ECO:0000313" key="2">
    <source>
        <dbReference type="EMBL" id="KHF45303.1"/>
    </source>
</evidence>
<name>A0A837DBT0_9PSEU</name>
<dbReference type="OMA" id="MLMPYSE"/>
<feature type="transmembrane region" description="Helical" evidence="1">
    <location>
        <begin position="28"/>
        <end position="50"/>
    </location>
</feature>
<protein>
    <recommendedName>
        <fullName evidence="4">DUF4383 domain-containing protein</fullName>
    </recommendedName>
</protein>
<accession>A0A837DBT0</accession>
<feature type="transmembrane region" description="Helical" evidence="1">
    <location>
        <begin position="94"/>
        <end position="113"/>
    </location>
</feature>
<evidence type="ECO:0000313" key="3">
    <source>
        <dbReference type="Proteomes" id="UP000030848"/>
    </source>
</evidence>
<feature type="transmembrane region" description="Helical" evidence="1">
    <location>
        <begin position="62"/>
        <end position="82"/>
    </location>
</feature>
<gene>
    <name evidence="2" type="ORF">MINT15_05200</name>
</gene>
<keyword evidence="1" id="KW-0812">Transmembrane</keyword>
<dbReference type="EMBL" id="JRZE01000002">
    <property type="protein sequence ID" value="KHF45303.1"/>
    <property type="molecule type" value="Genomic_DNA"/>
</dbReference>
<proteinExistence type="predicted"/>
<comment type="caution">
    <text evidence="2">The sequence shown here is derived from an EMBL/GenBank/DDBJ whole genome shotgun (WGS) entry which is preliminary data.</text>
</comment>
<dbReference type="Pfam" id="PF14325">
    <property type="entry name" value="DUF4383"/>
    <property type="match status" value="1"/>
</dbReference>
<dbReference type="AlphaFoldDB" id="A0A837DBT0"/>